<keyword evidence="3" id="KW-1185">Reference proteome</keyword>
<gene>
    <name evidence="2" type="ORF">FN846DRAFT_975338</name>
</gene>
<feature type="region of interest" description="Disordered" evidence="1">
    <location>
        <begin position="55"/>
        <end position="114"/>
    </location>
</feature>
<dbReference type="EMBL" id="VXIS01000356">
    <property type="protein sequence ID" value="KAA8894224.1"/>
    <property type="molecule type" value="Genomic_DNA"/>
</dbReference>
<dbReference type="OrthoDB" id="5420387at2759"/>
<dbReference type="AlphaFoldDB" id="A0A5J5EG10"/>
<accession>A0A5J5EG10</accession>
<evidence type="ECO:0000256" key="1">
    <source>
        <dbReference type="SAM" id="MobiDB-lite"/>
    </source>
</evidence>
<organism evidence="2 3">
    <name type="scientific">Sphaerosporella brunnea</name>
    <dbReference type="NCBI Taxonomy" id="1250544"/>
    <lineage>
        <taxon>Eukaryota</taxon>
        <taxon>Fungi</taxon>
        <taxon>Dikarya</taxon>
        <taxon>Ascomycota</taxon>
        <taxon>Pezizomycotina</taxon>
        <taxon>Pezizomycetes</taxon>
        <taxon>Pezizales</taxon>
        <taxon>Pyronemataceae</taxon>
        <taxon>Sphaerosporella</taxon>
    </lineage>
</organism>
<protein>
    <submittedName>
        <fullName evidence="2">Uncharacterized protein</fullName>
    </submittedName>
</protein>
<reference evidence="2 3" key="1">
    <citation type="submission" date="2019-09" db="EMBL/GenBank/DDBJ databases">
        <title>Draft genome of the ectomycorrhizal ascomycete Sphaerosporella brunnea.</title>
        <authorList>
            <consortium name="DOE Joint Genome Institute"/>
            <person name="Benucci G.M."/>
            <person name="Marozzi G."/>
            <person name="Antonielli L."/>
            <person name="Sanchez S."/>
            <person name="Marco P."/>
            <person name="Wang X."/>
            <person name="Falini L.B."/>
            <person name="Barry K."/>
            <person name="Haridas S."/>
            <person name="Lipzen A."/>
            <person name="Labutti K."/>
            <person name="Grigoriev I.V."/>
            <person name="Murat C."/>
            <person name="Martin F."/>
            <person name="Albertini E."/>
            <person name="Donnini D."/>
            <person name="Bonito G."/>
        </authorList>
    </citation>
    <scope>NUCLEOTIDE SEQUENCE [LARGE SCALE GENOMIC DNA]</scope>
    <source>
        <strain evidence="2 3">Sb_GMNB300</strain>
    </source>
</reference>
<feature type="compositionally biased region" description="Acidic residues" evidence="1">
    <location>
        <begin position="224"/>
        <end position="234"/>
    </location>
</feature>
<comment type="caution">
    <text evidence="2">The sequence shown here is derived from an EMBL/GenBank/DDBJ whole genome shotgun (WGS) entry which is preliminary data.</text>
</comment>
<sequence>MPTDDSNLPTPLMPLRSLLGKAPATTSTSSDSPVRASKRRSLVNALRKTVDKISSSVVVRDGSRASTPTATAPLPEEGEAEAEGEAEHGLDDEGNTSAQLRPLPERELTDELDMTPITDADLARYFRGAPQFSLVRRGTVAEEGEYALEPVVSFPFDTPDDERDRCDSRPPGHAAFALASSSVEEAALGMGVREVPSMRGFMGTEPGTVGWSYFLTLPVGDADREDDGFDNDVDEGGRERGGPSGERGGVRSVEVGYIVERLKELGNIWQAKKRRRKAGDTEPEDEEEEVEKKDVPPAVEMYTHLFTHLLYPPTRITTDDFHDPYSLKVQIMALIQVLSRKVWLDFSNVRWRIKLGQILWGTNATTPPPEEEEVDEEWESSAKESERVWLLLQVLLACELLIRLDSVLSDEDDGRRASVQSNASSTETKEQMMQRFREAGGLKVQWDILLARRWLDNIRIVEMDALKTTPAENKPEKSMFLVPARRWFTSQQPSPQPSDPPTPDAQQVTDALLLPRHPRRQVEGLLHFAKGIKWPNTDTLVHQVIAKAPGSPSSSVSGTPLASGGTPVSVSSAASYFSGAKSRTKRLRELDAPTLQRQKSSILTAPSVAGCGGWLSRSYLTGLILPGEGLNHLVISTLLENDPTAVEVLGYNANLYGGFQYLGKTWWSRYCIVGRVMAGYDGAGEECGWVGPVMASGLQVKSGDSEITVGGIPDGWIDVVTAAPPDIKTPRALEPKQLRQEGDARGKNWRNGTELRRNMFIGAKDAPVEDKDVHVEVRGLFFTPVEPADEDETEFQSFEVIANFLVGPKGGEKRAYELELRYDVSFVAAWPCYSEPAAEHRLHKSFEYEFARLEELDAKEEEEGESSSGGKITVVNTWAPEQRVFAYAWCAQRARSAVVATRGRTCAACAIREASALRLGVVIVA</sequence>
<dbReference type="PANTHER" id="PTHR42345">
    <property type="entry name" value="TPR_REGION DOMAIN-CONTAINING PROTEIN"/>
    <property type="match status" value="1"/>
</dbReference>
<evidence type="ECO:0000313" key="2">
    <source>
        <dbReference type="EMBL" id="KAA8894224.1"/>
    </source>
</evidence>
<feature type="region of interest" description="Disordered" evidence="1">
    <location>
        <begin position="273"/>
        <end position="293"/>
    </location>
</feature>
<name>A0A5J5EG10_9PEZI</name>
<dbReference type="PANTHER" id="PTHR42345:SF2">
    <property type="entry name" value="HELICASE-LIKE PROTEIN"/>
    <property type="match status" value="1"/>
</dbReference>
<feature type="region of interest" description="Disordered" evidence="1">
    <location>
        <begin position="224"/>
        <end position="249"/>
    </location>
</feature>
<dbReference type="InParanoid" id="A0A5J5EG10"/>
<proteinExistence type="predicted"/>
<evidence type="ECO:0000313" key="3">
    <source>
        <dbReference type="Proteomes" id="UP000326924"/>
    </source>
</evidence>
<dbReference type="Proteomes" id="UP000326924">
    <property type="component" value="Unassembled WGS sequence"/>
</dbReference>
<feature type="region of interest" description="Disordered" evidence="1">
    <location>
        <begin position="1"/>
        <end position="40"/>
    </location>
</feature>